<dbReference type="RefSeq" id="WP_236981985.1">
    <property type="nucleotide sequence ID" value="NZ_AP023086.1"/>
</dbReference>
<protein>
    <submittedName>
        <fullName evidence="2">Sodium transport system permease protein</fullName>
    </submittedName>
</protein>
<dbReference type="Proteomes" id="UP001320119">
    <property type="component" value="Chromosome"/>
</dbReference>
<proteinExistence type="predicted"/>
<reference evidence="2 3" key="1">
    <citation type="journal article" date="2022" name="IScience">
        <title>An ultrasensitive nanofiber-based assay for enzymatic hydrolysis and deep-sea microbial degradation of cellulose.</title>
        <authorList>
            <person name="Tsudome M."/>
            <person name="Tachioka M."/>
            <person name="Miyazaki M."/>
            <person name="Uchimura K."/>
            <person name="Tsuda M."/>
            <person name="Takaki Y."/>
            <person name="Deguchi S."/>
        </authorList>
    </citation>
    <scope>NUCLEOTIDE SEQUENCE [LARGE SCALE GENOMIC DNA]</scope>
    <source>
        <strain evidence="2 3">GE09</strain>
    </source>
</reference>
<dbReference type="PANTHER" id="PTHR43471">
    <property type="entry name" value="ABC TRANSPORTER PERMEASE"/>
    <property type="match status" value="1"/>
</dbReference>
<dbReference type="PANTHER" id="PTHR43471:SF3">
    <property type="entry name" value="ABC TRANSPORTER PERMEASE PROTEIN NATB"/>
    <property type="match status" value="1"/>
</dbReference>
<evidence type="ECO:0000256" key="1">
    <source>
        <dbReference type="SAM" id="Phobius"/>
    </source>
</evidence>
<sequence>MNKVWVVFKKEWLDTRRDIKGVLPILVMPLLFALTSYGVLSFVVIMQKDKPEFVLSVINPEHAAPLIAKLQAEGINTKPFTDNAQDEVRNGTVAMVMRIPDTFIDNFRDQRMANIELIWDLSRNEHHATANRVKSITSQWFQTLGAQRLILRGVSPQAAHVGQIFDVNTAREQQMAMRILGSVPLFLVLVAFIACAGVATEMTAGEREGRTLETLLMVPVAKHWLFLGKWLMACSLSLIVMTMALLGQFLAIRYAPTADLGLRVDLSFTDYARVFILLVPLVALANSLLLFISLRARSLKDSQTYTQLVTLLPTATGLYVLLSGKATTLSVAAIPLLGSQALITDALSGLSLNVGFIVLNAAVCFLLAAAFAAMAITSFKLR</sequence>
<name>A0AAN2BKD3_9GAMM</name>
<gene>
    <name evidence="2" type="ORF">MARGE09_P2154</name>
</gene>
<dbReference type="Pfam" id="PF12679">
    <property type="entry name" value="ABC2_membrane_2"/>
    <property type="match status" value="1"/>
</dbReference>
<dbReference type="AlphaFoldDB" id="A0AAN2BKD3"/>
<keyword evidence="1" id="KW-1133">Transmembrane helix</keyword>
<accession>A0AAN2BKD3</accession>
<feature type="transmembrane region" description="Helical" evidence="1">
    <location>
        <begin position="354"/>
        <end position="376"/>
    </location>
</feature>
<feature type="transmembrane region" description="Helical" evidence="1">
    <location>
        <begin position="179"/>
        <end position="200"/>
    </location>
</feature>
<feature type="transmembrane region" description="Helical" evidence="1">
    <location>
        <begin position="230"/>
        <end position="251"/>
    </location>
</feature>
<evidence type="ECO:0000313" key="3">
    <source>
        <dbReference type="Proteomes" id="UP001320119"/>
    </source>
</evidence>
<keyword evidence="3" id="KW-1185">Reference proteome</keyword>
<feature type="transmembrane region" description="Helical" evidence="1">
    <location>
        <begin position="21"/>
        <end position="46"/>
    </location>
</feature>
<keyword evidence="1" id="KW-0472">Membrane</keyword>
<organism evidence="2 3">
    <name type="scientific">Marinagarivorans cellulosilyticus</name>
    <dbReference type="NCBI Taxonomy" id="2721545"/>
    <lineage>
        <taxon>Bacteria</taxon>
        <taxon>Pseudomonadati</taxon>
        <taxon>Pseudomonadota</taxon>
        <taxon>Gammaproteobacteria</taxon>
        <taxon>Cellvibrionales</taxon>
        <taxon>Cellvibrionaceae</taxon>
        <taxon>Marinagarivorans</taxon>
    </lineage>
</organism>
<keyword evidence="1" id="KW-0812">Transmembrane</keyword>
<dbReference type="EMBL" id="AP023086">
    <property type="protein sequence ID" value="BCD97953.1"/>
    <property type="molecule type" value="Genomic_DNA"/>
</dbReference>
<dbReference type="GO" id="GO:0140359">
    <property type="term" value="F:ABC-type transporter activity"/>
    <property type="evidence" value="ECO:0007669"/>
    <property type="project" value="InterPro"/>
</dbReference>
<feature type="transmembrane region" description="Helical" evidence="1">
    <location>
        <begin position="271"/>
        <end position="292"/>
    </location>
</feature>
<dbReference type="GO" id="GO:0016020">
    <property type="term" value="C:membrane"/>
    <property type="evidence" value="ECO:0007669"/>
    <property type="project" value="UniProtKB-SubCell"/>
</dbReference>
<dbReference type="KEGG" id="marq:MARGE09_P2154"/>
<evidence type="ECO:0000313" key="2">
    <source>
        <dbReference type="EMBL" id="BCD97953.1"/>
    </source>
</evidence>